<protein>
    <submittedName>
        <fullName evidence="10">DMT family transporter</fullName>
    </submittedName>
</protein>
<evidence type="ECO:0000256" key="5">
    <source>
        <dbReference type="ARBA" id="ARBA00022989"/>
    </source>
</evidence>
<dbReference type="PANTHER" id="PTHR42920">
    <property type="entry name" value="OS03G0707200 PROTEIN-RELATED"/>
    <property type="match status" value="1"/>
</dbReference>
<dbReference type="InterPro" id="IPR037185">
    <property type="entry name" value="EmrE-like"/>
</dbReference>
<evidence type="ECO:0000256" key="2">
    <source>
        <dbReference type="ARBA" id="ARBA00007362"/>
    </source>
</evidence>
<evidence type="ECO:0000256" key="4">
    <source>
        <dbReference type="ARBA" id="ARBA00022692"/>
    </source>
</evidence>
<feature type="transmembrane region" description="Helical" evidence="8">
    <location>
        <begin position="272"/>
        <end position="289"/>
    </location>
</feature>
<proteinExistence type="inferred from homology"/>
<accession>A0ABV9UNF1</accession>
<comment type="caution">
    <text evidence="10">The sequence shown here is derived from an EMBL/GenBank/DDBJ whole genome shotgun (WGS) entry which is preliminary data.</text>
</comment>
<evidence type="ECO:0000256" key="6">
    <source>
        <dbReference type="ARBA" id="ARBA00023136"/>
    </source>
</evidence>
<reference evidence="11" key="1">
    <citation type="journal article" date="2019" name="Int. J. Syst. Evol. Microbiol.">
        <title>The Global Catalogue of Microorganisms (GCM) 10K type strain sequencing project: providing services to taxonomists for standard genome sequencing and annotation.</title>
        <authorList>
            <consortium name="The Broad Institute Genomics Platform"/>
            <consortium name="The Broad Institute Genome Sequencing Center for Infectious Disease"/>
            <person name="Wu L."/>
            <person name="Ma J."/>
        </authorList>
    </citation>
    <scope>NUCLEOTIDE SEQUENCE [LARGE SCALE GENOMIC DNA]</scope>
    <source>
        <strain evidence="11">CCM 7224</strain>
    </source>
</reference>
<dbReference type="Proteomes" id="UP001595834">
    <property type="component" value="Unassembled WGS sequence"/>
</dbReference>
<evidence type="ECO:0000256" key="7">
    <source>
        <dbReference type="SAM" id="MobiDB-lite"/>
    </source>
</evidence>
<keyword evidence="3" id="KW-1003">Cell membrane</keyword>
<name>A0ABV9UNF1_9ACTN</name>
<dbReference type="InterPro" id="IPR000620">
    <property type="entry name" value="EamA_dom"/>
</dbReference>
<dbReference type="EMBL" id="JBHSIZ010000018">
    <property type="protein sequence ID" value="MFC4958071.1"/>
    <property type="molecule type" value="Genomic_DNA"/>
</dbReference>
<feature type="region of interest" description="Disordered" evidence="7">
    <location>
        <begin position="299"/>
        <end position="324"/>
    </location>
</feature>
<feature type="transmembrane region" description="Helical" evidence="8">
    <location>
        <begin position="125"/>
        <end position="144"/>
    </location>
</feature>
<dbReference type="RefSeq" id="WP_344371265.1">
    <property type="nucleotide sequence ID" value="NZ_BAAASQ010000004.1"/>
</dbReference>
<evidence type="ECO:0000313" key="11">
    <source>
        <dbReference type="Proteomes" id="UP001595834"/>
    </source>
</evidence>
<evidence type="ECO:0000256" key="3">
    <source>
        <dbReference type="ARBA" id="ARBA00022475"/>
    </source>
</evidence>
<feature type="transmembrane region" description="Helical" evidence="8">
    <location>
        <begin position="248"/>
        <end position="266"/>
    </location>
</feature>
<organism evidence="10 11">
    <name type="scientific">Streptomyces mauvecolor</name>
    <dbReference type="NCBI Taxonomy" id="58345"/>
    <lineage>
        <taxon>Bacteria</taxon>
        <taxon>Bacillati</taxon>
        <taxon>Actinomycetota</taxon>
        <taxon>Actinomycetes</taxon>
        <taxon>Kitasatosporales</taxon>
        <taxon>Streptomycetaceae</taxon>
        <taxon>Streptomyces</taxon>
    </lineage>
</organism>
<comment type="subcellular location">
    <subcellularLocation>
        <location evidence="1">Cell membrane</location>
        <topology evidence="1">Multi-pass membrane protein</topology>
    </subcellularLocation>
</comment>
<feature type="domain" description="EamA" evidence="9">
    <location>
        <begin position="150"/>
        <end position="286"/>
    </location>
</feature>
<dbReference type="InterPro" id="IPR051258">
    <property type="entry name" value="Diverse_Substrate_Transporter"/>
</dbReference>
<sequence>MPEIQSRIRLVDLLLLAVAAVWGSTYLAAKELVTPSTVMAILALRFVVTAVALLPVCLRRLRAARRDEVATGMLFGAILAVVLLFETFGIAHTSATNAGLIISLTIVMTPILDSAVGRSWLPPQFFIAAAAAVVGVGLLASGTGLRPPTAGDWLVLAAAVARAVHVTVMHRKSARKQYDSLSLTYVQMATAAVLFCAVSPLAGIPAWTVASRLSPGLWLVLLYLALIGTVFAFFVQMWAVRKTSPSRVSLLLGTEPIWALLVGVVLGGDRLGVYGAVGAALILVGAGWGQRIERKHREAKEKNGSAVVGAGIPEPAEEGRPVAG</sequence>
<evidence type="ECO:0000259" key="9">
    <source>
        <dbReference type="Pfam" id="PF00892"/>
    </source>
</evidence>
<feature type="transmembrane region" description="Helical" evidence="8">
    <location>
        <begin position="216"/>
        <end position="236"/>
    </location>
</feature>
<keyword evidence="6 8" id="KW-0472">Membrane</keyword>
<dbReference type="PANTHER" id="PTHR42920:SF5">
    <property type="entry name" value="EAMA DOMAIN-CONTAINING PROTEIN"/>
    <property type="match status" value="1"/>
</dbReference>
<feature type="transmembrane region" description="Helical" evidence="8">
    <location>
        <begin position="70"/>
        <end position="91"/>
    </location>
</feature>
<evidence type="ECO:0000256" key="8">
    <source>
        <dbReference type="SAM" id="Phobius"/>
    </source>
</evidence>
<evidence type="ECO:0000313" key="10">
    <source>
        <dbReference type="EMBL" id="MFC4958071.1"/>
    </source>
</evidence>
<feature type="domain" description="EamA" evidence="9">
    <location>
        <begin position="11"/>
        <end position="139"/>
    </location>
</feature>
<keyword evidence="5 8" id="KW-1133">Transmembrane helix</keyword>
<keyword evidence="4 8" id="KW-0812">Transmembrane</keyword>
<dbReference type="Pfam" id="PF00892">
    <property type="entry name" value="EamA"/>
    <property type="match status" value="2"/>
</dbReference>
<evidence type="ECO:0000256" key="1">
    <source>
        <dbReference type="ARBA" id="ARBA00004651"/>
    </source>
</evidence>
<comment type="similarity">
    <text evidence="2">Belongs to the EamA transporter family.</text>
</comment>
<keyword evidence="11" id="KW-1185">Reference proteome</keyword>
<dbReference type="SUPFAM" id="SSF103481">
    <property type="entry name" value="Multidrug resistance efflux transporter EmrE"/>
    <property type="match status" value="2"/>
</dbReference>
<feature type="transmembrane region" description="Helical" evidence="8">
    <location>
        <begin position="189"/>
        <end position="210"/>
    </location>
</feature>
<feature type="transmembrane region" description="Helical" evidence="8">
    <location>
        <begin position="39"/>
        <end position="58"/>
    </location>
</feature>
<gene>
    <name evidence="10" type="ORF">ACFPFX_17445</name>
</gene>